<reference evidence="1 2" key="1">
    <citation type="journal article" date="2015" name="BMC Genomics">
        <title>Genome mining reveals unlocked bioactive potential of marine Gram-negative bacteria.</title>
        <authorList>
            <person name="Machado H."/>
            <person name="Sonnenschein E.C."/>
            <person name="Melchiorsen J."/>
            <person name="Gram L."/>
        </authorList>
    </citation>
    <scope>NUCLEOTIDE SEQUENCE [LARGE SCALE GENOMIC DNA]</scope>
    <source>
        <strain evidence="1 2">S2757</strain>
    </source>
</reference>
<evidence type="ECO:0000313" key="1">
    <source>
        <dbReference type="EMBL" id="KJY82564.1"/>
    </source>
</evidence>
<dbReference type="AlphaFoldDB" id="A0A0F4NI05"/>
<evidence type="ECO:0000313" key="2">
    <source>
        <dbReference type="Proteomes" id="UP000033673"/>
    </source>
</evidence>
<gene>
    <name evidence="1" type="ORF">TW81_12810</name>
</gene>
<organism evidence="1 2">
    <name type="scientific">Vibrio galatheae</name>
    <dbReference type="NCBI Taxonomy" id="579748"/>
    <lineage>
        <taxon>Bacteria</taxon>
        <taxon>Pseudomonadati</taxon>
        <taxon>Pseudomonadota</taxon>
        <taxon>Gammaproteobacteria</taxon>
        <taxon>Vibrionales</taxon>
        <taxon>Vibrionaceae</taxon>
        <taxon>Vibrio</taxon>
    </lineage>
</organism>
<keyword evidence="2" id="KW-1185">Reference proteome</keyword>
<sequence>MVVMNEKTYIILQGHDGVAERSGLSALKIAIEKLSMYSSATTTENQVLPKGKVIKIAAINNNYVIYSKVEV</sequence>
<accession>A0A0F4NI05</accession>
<proteinExistence type="predicted"/>
<name>A0A0F4NI05_9VIBR</name>
<dbReference type="Proteomes" id="UP000033673">
    <property type="component" value="Unassembled WGS sequence"/>
</dbReference>
<dbReference type="EMBL" id="JXXV01000021">
    <property type="protein sequence ID" value="KJY82564.1"/>
    <property type="molecule type" value="Genomic_DNA"/>
</dbReference>
<protein>
    <submittedName>
        <fullName evidence="1">Uncharacterized protein</fullName>
    </submittedName>
</protein>
<comment type="caution">
    <text evidence="1">The sequence shown here is derived from an EMBL/GenBank/DDBJ whole genome shotgun (WGS) entry which is preliminary data.</text>
</comment>